<feature type="domain" description="DUF397" evidence="1">
    <location>
        <begin position="6"/>
        <end position="58"/>
    </location>
</feature>
<dbReference type="Proteomes" id="UP001223144">
    <property type="component" value="Unassembled WGS sequence"/>
</dbReference>
<accession>A0ABT6HEX5</accession>
<organism evidence="2 3">
    <name type="scientific">Streptomyces chengmaiensis</name>
    <dbReference type="NCBI Taxonomy" id="3040919"/>
    <lineage>
        <taxon>Bacteria</taxon>
        <taxon>Bacillati</taxon>
        <taxon>Actinomycetota</taxon>
        <taxon>Actinomycetes</taxon>
        <taxon>Kitasatosporales</taxon>
        <taxon>Streptomycetaceae</taxon>
        <taxon>Streptomyces</taxon>
    </lineage>
</organism>
<evidence type="ECO:0000313" key="2">
    <source>
        <dbReference type="EMBL" id="MDH2387203.1"/>
    </source>
</evidence>
<sequence length="64" mass="6647">MLTSLDWKRSSYSGGGGNNCVEIAVPDGRTVAIRDSVRPTPVITVQRAALEHLLAGVRAGVLGG</sequence>
<protein>
    <submittedName>
        <fullName evidence="2">DUF397 domain-containing protein</fullName>
    </submittedName>
</protein>
<proteinExistence type="predicted"/>
<comment type="caution">
    <text evidence="2">The sequence shown here is derived from an EMBL/GenBank/DDBJ whole genome shotgun (WGS) entry which is preliminary data.</text>
</comment>
<reference evidence="2 3" key="1">
    <citation type="submission" date="2023-04" db="EMBL/GenBank/DDBJ databases">
        <title>Streptomyces chengmaiensis sp. nov. isolated from the stem of mangrove plant in Hainan.</title>
        <authorList>
            <person name="Huang X."/>
            <person name="Zhou S."/>
            <person name="Chu X."/>
            <person name="Xie Y."/>
            <person name="Lin Y."/>
        </authorList>
    </citation>
    <scope>NUCLEOTIDE SEQUENCE [LARGE SCALE GENOMIC DNA]</scope>
    <source>
        <strain evidence="2 3">HNM0663</strain>
    </source>
</reference>
<name>A0ABT6HEX5_9ACTN</name>
<dbReference type="InterPro" id="IPR007278">
    <property type="entry name" value="DUF397"/>
</dbReference>
<evidence type="ECO:0000313" key="3">
    <source>
        <dbReference type="Proteomes" id="UP001223144"/>
    </source>
</evidence>
<dbReference type="EMBL" id="JARWBG010000001">
    <property type="protein sequence ID" value="MDH2387203.1"/>
    <property type="molecule type" value="Genomic_DNA"/>
</dbReference>
<evidence type="ECO:0000259" key="1">
    <source>
        <dbReference type="Pfam" id="PF04149"/>
    </source>
</evidence>
<dbReference type="Pfam" id="PF04149">
    <property type="entry name" value="DUF397"/>
    <property type="match status" value="1"/>
</dbReference>
<gene>
    <name evidence="2" type="ORF">QCN29_00065</name>
</gene>
<keyword evidence="3" id="KW-1185">Reference proteome</keyword>